<feature type="compositionally biased region" description="Acidic residues" evidence="1">
    <location>
        <begin position="167"/>
        <end position="186"/>
    </location>
</feature>
<gene>
    <name evidence="2" type="ORF">CPLU01_04919</name>
</gene>
<proteinExistence type="predicted"/>
<evidence type="ECO:0000313" key="3">
    <source>
        <dbReference type="Proteomes" id="UP000654918"/>
    </source>
</evidence>
<evidence type="ECO:0000313" key="2">
    <source>
        <dbReference type="EMBL" id="KAF6834454.1"/>
    </source>
</evidence>
<feature type="region of interest" description="Disordered" evidence="1">
    <location>
        <begin position="154"/>
        <end position="202"/>
    </location>
</feature>
<comment type="caution">
    <text evidence="2">The sequence shown here is derived from an EMBL/GenBank/DDBJ whole genome shotgun (WGS) entry which is preliminary data.</text>
</comment>
<feature type="region of interest" description="Disordered" evidence="1">
    <location>
        <begin position="225"/>
        <end position="249"/>
    </location>
</feature>
<accession>A0A8H6NIB5</accession>
<feature type="region of interest" description="Disordered" evidence="1">
    <location>
        <begin position="1"/>
        <end position="30"/>
    </location>
</feature>
<feature type="compositionally biased region" description="Basic residues" evidence="1">
    <location>
        <begin position="192"/>
        <end position="202"/>
    </location>
</feature>
<dbReference type="AlphaFoldDB" id="A0A8H6NIB5"/>
<evidence type="ECO:0000256" key="1">
    <source>
        <dbReference type="SAM" id="MobiDB-lite"/>
    </source>
</evidence>
<sequence>MSGNHKRNPSQLGSPLQALHKKKSRPMTAAQKAQAYAEHCLTIPKDWQFTIARALALQCAINTFKDKYNKEGYNLPDNASPNETQHAALRRDLLRRAREVEQALQNTFHDPDTRVDLLPSGHPVNVLLTRYQTDLAVWTADWEAHVLPIHRHREAKQSWRERRSDREEEEDDDESDGQYQADDEGDGDVRGQRRAASGKKVRASWYANHKEQNRVRNILLTKENPGPVREWETPDFARDSAPPGVNPRSDWAIPDHVKTHADLDVYMGQMGLKKTKVAQSLLM</sequence>
<feature type="compositionally biased region" description="Basic and acidic residues" evidence="1">
    <location>
        <begin position="155"/>
        <end position="166"/>
    </location>
</feature>
<dbReference type="EMBL" id="WIGO01000048">
    <property type="protein sequence ID" value="KAF6834454.1"/>
    <property type="molecule type" value="Genomic_DNA"/>
</dbReference>
<protein>
    <submittedName>
        <fullName evidence="2">Uncharacterized protein</fullName>
    </submittedName>
</protein>
<reference evidence="2" key="1">
    <citation type="journal article" date="2020" name="Phytopathology">
        <title>Genome Sequence Resources of Colletotrichum truncatum, C. plurivorum, C. musicola, and C. sojae: Four Species Pathogenic to Soybean (Glycine max).</title>
        <authorList>
            <person name="Rogerio F."/>
            <person name="Boufleur T.R."/>
            <person name="Ciampi-Guillardi M."/>
            <person name="Sukno S.A."/>
            <person name="Thon M.R."/>
            <person name="Massola Junior N.S."/>
            <person name="Baroncelli R."/>
        </authorList>
    </citation>
    <scope>NUCLEOTIDE SEQUENCE</scope>
    <source>
        <strain evidence="2">LFN00145</strain>
    </source>
</reference>
<keyword evidence="3" id="KW-1185">Reference proteome</keyword>
<organism evidence="2 3">
    <name type="scientific">Colletotrichum plurivorum</name>
    <dbReference type="NCBI Taxonomy" id="2175906"/>
    <lineage>
        <taxon>Eukaryota</taxon>
        <taxon>Fungi</taxon>
        <taxon>Dikarya</taxon>
        <taxon>Ascomycota</taxon>
        <taxon>Pezizomycotina</taxon>
        <taxon>Sordariomycetes</taxon>
        <taxon>Hypocreomycetidae</taxon>
        <taxon>Glomerellales</taxon>
        <taxon>Glomerellaceae</taxon>
        <taxon>Colletotrichum</taxon>
        <taxon>Colletotrichum orchidearum species complex</taxon>
    </lineage>
</organism>
<dbReference type="Proteomes" id="UP000654918">
    <property type="component" value="Unassembled WGS sequence"/>
</dbReference>
<feature type="compositionally biased region" description="Basic and acidic residues" evidence="1">
    <location>
        <begin position="229"/>
        <end position="238"/>
    </location>
</feature>
<name>A0A8H6NIB5_9PEZI</name>